<reference evidence="2" key="1">
    <citation type="submission" date="2021-01" db="EMBL/GenBank/DDBJ databases">
        <title>Whole genome shotgun sequence of Rhizocola hellebori NBRC 109834.</title>
        <authorList>
            <person name="Komaki H."/>
            <person name="Tamura T."/>
        </authorList>
    </citation>
    <scope>NUCLEOTIDE SEQUENCE</scope>
    <source>
        <strain evidence="2">NBRC 109834</strain>
    </source>
</reference>
<evidence type="ECO:0000256" key="1">
    <source>
        <dbReference type="SAM" id="Phobius"/>
    </source>
</evidence>
<comment type="caution">
    <text evidence="2">The sequence shown here is derived from an EMBL/GenBank/DDBJ whole genome shotgun (WGS) entry which is preliminary data.</text>
</comment>
<gene>
    <name evidence="2" type="ORF">Rhe02_34020</name>
</gene>
<protein>
    <submittedName>
        <fullName evidence="2">Uncharacterized protein</fullName>
    </submittedName>
</protein>
<name>A0A8J3VGE6_9ACTN</name>
<accession>A0A8J3VGE6</accession>
<feature type="transmembrane region" description="Helical" evidence="1">
    <location>
        <begin position="136"/>
        <end position="154"/>
    </location>
</feature>
<dbReference type="AlphaFoldDB" id="A0A8J3VGE6"/>
<dbReference type="RefSeq" id="WP_203909189.1">
    <property type="nucleotide sequence ID" value="NZ_BONY01000018.1"/>
</dbReference>
<dbReference type="EMBL" id="BONY01000018">
    <property type="protein sequence ID" value="GIH05335.1"/>
    <property type="molecule type" value="Genomic_DNA"/>
</dbReference>
<keyword evidence="1" id="KW-0812">Transmembrane</keyword>
<dbReference type="Proteomes" id="UP000612899">
    <property type="component" value="Unassembled WGS sequence"/>
</dbReference>
<keyword evidence="3" id="KW-1185">Reference proteome</keyword>
<feature type="transmembrane region" description="Helical" evidence="1">
    <location>
        <begin position="12"/>
        <end position="30"/>
    </location>
</feature>
<feature type="transmembrane region" description="Helical" evidence="1">
    <location>
        <begin position="82"/>
        <end position="105"/>
    </location>
</feature>
<evidence type="ECO:0000313" key="2">
    <source>
        <dbReference type="EMBL" id="GIH05335.1"/>
    </source>
</evidence>
<sequence>MVLIGSLLRPVLPTWLRLGLIALLALVVIGNETQLLRIRLPQNGRQVPSTVILEGGRIGAWQFGFEMGTGLRTYMTSSLPHLAALTVALLAWWPYALLTGAAFGLGRAIMPLIRIGWGDGADWDRRYRRAGLPFRVLNMITMLLAIGAVALHALS</sequence>
<organism evidence="2 3">
    <name type="scientific">Rhizocola hellebori</name>
    <dbReference type="NCBI Taxonomy" id="1392758"/>
    <lineage>
        <taxon>Bacteria</taxon>
        <taxon>Bacillati</taxon>
        <taxon>Actinomycetota</taxon>
        <taxon>Actinomycetes</taxon>
        <taxon>Micromonosporales</taxon>
        <taxon>Micromonosporaceae</taxon>
        <taxon>Rhizocola</taxon>
    </lineage>
</organism>
<keyword evidence="1" id="KW-1133">Transmembrane helix</keyword>
<proteinExistence type="predicted"/>
<keyword evidence="1" id="KW-0472">Membrane</keyword>
<evidence type="ECO:0000313" key="3">
    <source>
        <dbReference type="Proteomes" id="UP000612899"/>
    </source>
</evidence>